<sequence>MKRIYVTFLLSAFSFLLLAEAANAQEKAGSEKNSIQNSKDKEELRNLIDAYASLGDEKKIAEQMGLLTNDAVYKVYMNGSLVVNIEGTDKLEREFTGHASQVKTYFTLNGQHTVAIKGDNATGLSFTQIKMVREADGKDILSDYSVKYADVYIHKNGKWLIKERTAYFVLVESRPLNK</sequence>
<comment type="caution">
    <text evidence="3">The sequence shown here is derived from an EMBL/GenBank/DDBJ whole genome shotgun (WGS) entry which is preliminary data.</text>
</comment>
<feature type="signal peptide" evidence="1">
    <location>
        <begin position="1"/>
        <end position="24"/>
    </location>
</feature>
<name>A0ABY1J5W4_9FLAO</name>
<evidence type="ECO:0000313" key="4">
    <source>
        <dbReference type="Proteomes" id="UP000184216"/>
    </source>
</evidence>
<evidence type="ECO:0000256" key="1">
    <source>
        <dbReference type="SAM" id="SignalP"/>
    </source>
</evidence>
<dbReference type="Proteomes" id="UP000184216">
    <property type="component" value="Unassembled WGS sequence"/>
</dbReference>
<dbReference type="InterPro" id="IPR037401">
    <property type="entry name" value="SnoaL-like"/>
</dbReference>
<keyword evidence="1" id="KW-0732">Signal</keyword>
<dbReference type="Pfam" id="PF13577">
    <property type="entry name" value="SnoaL_4"/>
    <property type="match status" value="1"/>
</dbReference>
<dbReference type="EMBL" id="FRBX01000004">
    <property type="protein sequence ID" value="SHM79149.1"/>
    <property type="molecule type" value="Genomic_DNA"/>
</dbReference>
<proteinExistence type="predicted"/>
<evidence type="ECO:0000259" key="2">
    <source>
        <dbReference type="Pfam" id="PF13577"/>
    </source>
</evidence>
<gene>
    <name evidence="3" type="ORF">SAMN05444387_3199</name>
</gene>
<accession>A0ABY1J5W4</accession>
<dbReference type="InterPro" id="IPR032710">
    <property type="entry name" value="NTF2-like_dom_sf"/>
</dbReference>
<evidence type="ECO:0000313" key="3">
    <source>
        <dbReference type="EMBL" id="SHM79149.1"/>
    </source>
</evidence>
<dbReference type="Gene3D" id="3.10.450.50">
    <property type="match status" value="1"/>
</dbReference>
<dbReference type="RefSeq" id="WP_084540277.1">
    <property type="nucleotide sequence ID" value="NZ_FRBX01000004.1"/>
</dbReference>
<organism evidence="3 4">
    <name type="scientific">Flavobacterium pectinovorum</name>
    <dbReference type="NCBI Taxonomy" id="29533"/>
    <lineage>
        <taxon>Bacteria</taxon>
        <taxon>Pseudomonadati</taxon>
        <taxon>Bacteroidota</taxon>
        <taxon>Flavobacteriia</taxon>
        <taxon>Flavobacteriales</taxon>
        <taxon>Flavobacteriaceae</taxon>
        <taxon>Flavobacterium</taxon>
    </lineage>
</organism>
<keyword evidence="4" id="KW-1185">Reference proteome</keyword>
<dbReference type="SUPFAM" id="SSF54427">
    <property type="entry name" value="NTF2-like"/>
    <property type="match status" value="1"/>
</dbReference>
<feature type="domain" description="SnoaL-like" evidence="2">
    <location>
        <begin position="38"/>
        <end position="165"/>
    </location>
</feature>
<protein>
    <submittedName>
        <fullName evidence="3">SnoaL-like domain-containing protein</fullName>
    </submittedName>
</protein>
<feature type="chain" id="PRO_5047546906" evidence="1">
    <location>
        <begin position="25"/>
        <end position="178"/>
    </location>
</feature>
<reference evidence="3 4" key="1">
    <citation type="submission" date="2016-11" db="EMBL/GenBank/DDBJ databases">
        <authorList>
            <person name="Varghese N."/>
            <person name="Submissions S."/>
        </authorList>
    </citation>
    <scope>NUCLEOTIDE SEQUENCE [LARGE SCALE GENOMIC DNA]</scope>
    <source>
        <strain evidence="3 4">DSM 6368</strain>
    </source>
</reference>